<evidence type="ECO:0000259" key="2">
    <source>
        <dbReference type="Pfam" id="PF18962"/>
    </source>
</evidence>
<dbReference type="AlphaFoldDB" id="A0A9D7SRY5"/>
<dbReference type="EMBL" id="JADKGY010000001">
    <property type="protein sequence ID" value="MBK9980918.1"/>
    <property type="molecule type" value="Genomic_DNA"/>
</dbReference>
<comment type="caution">
    <text evidence="3">The sequence shown here is derived from an EMBL/GenBank/DDBJ whole genome shotgun (WGS) entry which is preliminary data.</text>
</comment>
<dbReference type="NCBIfam" id="TIGR04183">
    <property type="entry name" value="Por_Secre_tail"/>
    <property type="match status" value="1"/>
</dbReference>
<evidence type="ECO:0000313" key="4">
    <source>
        <dbReference type="Proteomes" id="UP000808337"/>
    </source>
</evidence>
<evidence type="ECO:0000313" key="3">
    <source>
        <dbReference type="EMBL" id="MBK9980918.1"/>
    </source>
</evidence>
<name>A0A9D7SRY5_9BACT</name>
<feature type="chain" id="PRO_5038408691" evidence="1">
    <location>
        <begin position="28"/>
        <end position="164"/>
    </location>
</feature>
<sequence>MKNQNLTALTVILSLLFISLSTTSTYAQTIERQVMSSAGETMSRGDFKLDFTIGETVAQTFTNGNQLSQGFQQVWLMTTAVSDPKSDWNISLYPNPTVGLLNIESEDPLKARIVDVLGKAVLEAHTESGHGHLDLTSLPTGTYFLMLNHESKADVKSYRIVKIE</sequence>
<organism evidence="3 4">
    <name type="scientific">Candidatus Opimibacter skivensis</name>
    <dbReference type="NCBI Taxonomy" id="2982028"/>
    <lineage>
        <taxon>Bacteria</taxon>
        <taxon>Pseudomonadati</taxon>
        <taxon>Bacteroidota</taxon>
        <taxon>Saprospiria</taxon>
        <taxon>Saprospirales</taxon>
        <taxon>Saprospiraceae</taxon>
        <taxon>Candidatus Opimibacter</taxon>
    </lineage>
</organism>
<feature type="domain" description="Secretion system C-terminal sorting" evidence="2">
    <location>
        <begin position="92"/>
        <end position="156"/>
    </location>
</feature>
<accession>A0A9D7SRY5</accession>
<keyword evidence="1" id="KW-0732">Signal</keyword>
<feature type="signal peptide" evidence="1">
    <location>
        <begin position="1"/>
        <end position="27"/>
    </location>
</feature>
<dbReference type="Proteomes" id="UP000808337">
    <property type="component" value="Unassembled WGS sequence"/>
</dbReference>
<reference evidence="3 4" key="1">
    <citation type="submission" date="2020-10" db="EMBL/GenBank/DDBJ databases">
        <title>Connecting structure to function with the recovery of over 1000 high-quality activated sludge metagenome-assembled genomes encoding full-length rRNA genes using long-read sequencing.</title>
        <authorList>
            <person name="Singleton C.M."/>
            <person name="Petriglieri F."/>
            <person name="Kristensen J.M."/>
            <person name="Kirkegaard R.H."/>
            <person name="Michaelsen T.Y."/>
            <person name="Andersen M.H."/>
            <person name="Karst S.M."/>
            <person name="Dueholm M.S."/>
            <person name="Nielsen P.H."/>
            <person name="Albertsen M."/>
        </authorList>
    </citation>
    <scope>NUCLEOTIDE SEQUENCE [LARGE SCALE GENOMIC DNA]</scope>
    <source>
        <strain evidence="3">Ribe_18-Q3-R11-54_MAXAC.273</strain>
    </source>
</reference>
<gene>
    <name evidence="3" type="ORF">IPP15_00595</name>
</gene>
<evidence type="ECO:0000256" key="1">
    <source>
        <dbReference type="SAM" id="SignalP"/>
    </source>
</evidence>
<protein>
    <submittedName>
        <fullName evidence="3">T9SS type A sorting domain-containing protein</fullName>
    </submittedName>
</protein>
<proteinExistence type="predicted"/>
<dbReference type="Pfam" id="PF18962">
    <property type="entry name" value="Por_Secre_tail"/>
    <property type="match status" value="1"/>
</dbReference>
<dbReference type="InterPro" id="IPR026444">
    <property type="entry name" value="Secre_tail"/>
</dbReference>